<feature type="region of interest" description="Disordered" evidence="1">
    <location>
        <begin position="90"/>
        <end position="123"/>
    </location>
</feature>
<name>A0A2D4JMB7_MICLE</name>
<feature type="region of interest" description="Disordered" evidence="1">
    <location>
        <begin position="45"/>
        <end position="65"/>
    </location>
</feature>
<dbReference type="EMBL" id="IACK01218791">
    <property type="protein sequence ID" value="LAA97629.1"/>
    <property type="molecule type" value="Transcribed_RNA"/>
</dbReference>
<feature type="compositionally biased region" description="Basic residues" evidence="1">
    <location>
        <begin position="90"/>
        <end position="103"/>
    </location>
</feature>
<sequence>MMEMEKMTEPKMDLYMFGELHEDLKEIKEMLNLLMKVTMESITEQKNLEEENNETVKRDQDQETVSKNIKETEVMTLMISLIKRRRKVLKTKQKKKKIHKKKFPREEQKRRREKRGEELEEERHVQGNLVKGKLVKIKINNKIRNFRDKG</sequence>
<protein>
    <submittedName>
        <fullName evidence="2">Uncharacterized protein</fullName>
    </submittedName>
</protein>
<feature type="compositionally biased region" description="Basic and acidic residues" evidence="1">
    <location>
        <begin position="46"/>
        <end position="61"/>
    </location>
</feature>
<reference evidence="2" key="1">
    <citation type="submission" date="2017-07" db="EMBL/GenBank/DDBJ databases">
        <authorList>
            <person name="Mikheyev A."/>
            <person name="Grau M."/>
        </authorList>
    </citation>
    <scope>NUCLEOTIDE SEQUENCE</scope>
    <source>
        <tissue evidence="2">Venom_gland</tissue>
    </source>
</reference>
<reference evidence="2" key="2">
    <citation type="submission" date="2017-11" db="EMBL/GenBank/DDBJ databases">
        <title>Coralsnake Venomics: Analyses of Venom Gland Transcriptomes and Proteomes of Six Brazilian Taxa.</title>
        <authorList>
            <person name="Aird S.D."/>
            <person name="Jorge da Silva N."/>
            <person name="Qiu L."/>
            <person name="Villar-Briones A."/>
            <person name="Aparecida-Saddi V."/>
            <person name="Campos-Telles M.P."/>
            <person name="Grau M."/>
            <person name="Mikheyev A.S."/>
        </authorList>
    </citation>
    <scope>NUCLEOTIDE SEQUENCE</scope>
    <source>
        <tissue evidence="2">Venom_gland</tissue>
    </source>
</reference>
<evidence type="ECO:0000256" key="1">
    <source>
        <dbReference type="SAM" id="MobiDB-lite"/>
    </source>
</evidence>
<dbReference type="AlphaFoldDB" id="A0A2D4JMB7"/>
<organism evidence="2">
    <name type="scientific">Micrurus lemniscatus lemniscatus</name>
    <dbReference type="NCBI Taxonomy" id="129467"/>
    <lineage>
        <taxon>Eukaryota</taxon>
        <taxon>Metazoa</taxon>
        <taxon>Chordata</taxon>
        <taxon>Craniata</taxon>
        <taxon>Vertebrata</taxon>
        <taxon>Euteleostomi</taxon>
        <taxon>Lepidosauria</taxon>
        <taxon>Squamata</taxon>
        <taxon>Bifurcata</taxon>
        <taxon>Unidentata</taxon>
        <taxon>Episquamata</taxon>
        <taxon>Toxicofera</taxon>
        <taxon>Serpentes</taxon>
        <taxon>Colubroidea</taxon>
        <taxon>Elapidae</taxon>
        <taxon>Elapinae</taxon>
        <taxon>Micrurus</taxon>
    </lineage>
</organism>
<feature type="compositionally biased region" description="Basic and acidic residues" evidence="1">
    <location>
        <begin position="104"/>
        <end position="123"/>
    </location>
</feature>
<proteinExistence type="predicted"/>
<accession>A0A2D4JMB7</accession>
<evidence type="ECO:0000313" key="2">
    <source>
        <dbReference type="EMBL" id="LAA97629.1"/>
    </source>
</evidence>